<keyword evidence="1" id="KW-0413">Isomerase</keyword>
<dbReference type="InterPro" id="IPR015942">
    <property type="entry name" value="Asp/Glu/hydantoin_racemase"/>
</dbReference>
<keyword evidence="2" id="KW-1185">Reference proteome</keyword>
<dbReference type="EMBL" id="CP059066">
    <property type="protein sequence ID" value="QSQ09160.1"/>
    <property type="molecule type" value="Genomic_DNA"/>
</dbReference>
<dbReference type="Pfam" id="PF01177">
    <property type="entry name" value="Asp_Glu_race"/>
    <property type="match status" value="1"/>
</dbReference>
<gene>
    <name evidence="1" type="primary">hyuA</name>
    <name evidence="1" type="ORF">H0A61_01519</name>
</gene>
<reference evidence="1" key="1">
    <citation type="submission" date="2020-07" db="EMBL/GenBank/DDBJ databases">
        <title>Koleobacter methoxysyntrophicus gen. nov., sp. nov., a novel anaerobic bacterium isolated from deep subsurface oil field and proposal of Koleobacterales ord. nov. in the phylum Firmicutes.</title>
        <authorList>
            <person name="Sakamoto S."/>
            <person name="Tamaki H."/>
        </authorList>
    </citation>
    <scope>NUCLEOTIDE SEQUENCE</scope>
    <source>
        <strain evidence="1">NRmbB1</strain>
    </source>
</reference>
<dbReference type="GO" id="GO:0036348">
    <property type="term" value="F:hydantoin racemase activity"/>
    <property type="evidence" value="ECO:0007669"/>
    <property type="project" value="UniProtKB-EC"/>
</dbReference>
<dbReference type="KEGG" id="kme:H0A61_01519"/>
<organism evidence="1 2">
    <name type="scientific">Koleobacter methoxysyntrophicus</name>
    <dbReference type="NCBI Taxonomy" id="2751313"/>
    <lineage>
        <taxon>Bacteria</taxon>
        <taxon>Bacillati</taxon>
        <taxon>Bacillota</taxon>
        <taxon>Clostridia</taxon>
        <taxon>Koleobacterales</taxon>
        <taxon>Koleobacteraceae</taxon>
        <taxon>Koleobacter</taxon>
    </lineage>
</organism>
<dbReference type="RefSeq" id="WP_206706520.1">
    <property type="nucleotide sequence ID" value="NZ_CP059066.1"/>
</dbReference>
<sequence length="215" mass="23381">MKTFKIGLIRVLTTDDRELLNRHGKILQENFPFFEVESRCIPEQYTGVHSEETHLKAVPKVVDLAVEMEKEGKDGIIISCAGDPGLEEARQKLRIPVVGAGASTASIALGCSRRVGVLNLTEPTPEGMKQILGKHLVAEETVDARNTLELMTLEGMESAVRSSFKLKSSGAEVIALACTGMSTIGAAARIKERIGIHVIDPVLAEGMVMWSLLRF</sequence>
<name>A0A8A0RNI8_9FIRM</name>
<dbReference type="Gene3D" id="3.40.50.1860">
    <property type="match status" value="2"/>
</dbReference>
<dbReference type="AlphaFoldDB" id="A0A8A0RNI8"/>
<dbReference type="Proteomes" id="UP000662904">
    <property type="component" value="Chromosome"/>
</dbReference>
<accession>A0A8A0RNI8</accession>
<dbReference type="EC" id="5.1.99.5" evidence="1"/>
<dbReference type="InterPro" id="IPR001920">
    <property type="entry name" value="Asp/Glu_race"/>
</dbReference>
<protein>
    <submittedName>
        <fullName evidence="1">Hydantoin racemase</fullName>
        <ecNumber evidence="1">5.1.99.5</ecNumber>
    </submittedName>
</protein>
<proteinExistence type="predicted"/>
<evidence type="ECO:0000313" key="2">
    <source>
        <dbReference type="Proteomes" id="UP000662904"/>
    </source>
</evidence>
<dbReference type="GO" id="GO:0047661">
    <property type="term" value="F:amino-acid racemase activity"/>
    <property type="evidence" value="ECO:0007669"/>
    <property type="project" value="InterPro"/>
</dbReference>
<evidence type="ECO:0000313" key="1">
    <source>
        <dbReference type="EMBL" id="QSQ09160.1"/>
    </source>
</evidence>